<keyword evidence="8" id="KW-0966">Cell projection</keyword>
<feature type="compositionally biased region" description="Basic residues" evidence="5">
    <location>
        <begin position="65"/>
        <end position="74"/>
    </location>
</feature>
<keyword evidence="9" id="KW-1185">Reference proteome</keyword>
<dbReference type="EMBL" id="LXIE01000012">
    <property type="protein sequence ID" value="OAD91475.1"/>
    <property type="molecule type" value="Genomic_DNA"/>
</dbReference>
<proteinExistence type="predicted"/>
<evidence type="ECO:0000256" key="5">
    <source>
        <dbReference type="SAM" id="MobiDB-lite"/>
    </source>
</evidence>
<evidence type="ECO:0000256" key="3">
    <source>
        <dbReference type="ARBA" id="ARBA00023237"/>
    </source>
</evidence>
<dbReference type="STRING" id="1385699.A7A78_02985"/>
<comment type="caution">
    <text evidence="8">The sequence shown here is derived from an EMBL/GenBank/DDBJ whole genome shotgun (WGS) entry which is preliminary data.</text>
</comment>
<dbReference type="AlphaFoldDB" id="A0A1A9LGB1"/>
<dbReference type="PROSITE" id="PS51123">
    <property type="entry name" value="OMPA_2"/>
    <property type="match status" value="1"/>
</dbReference>
<feature type="compositionally biased region" description="Low complexity" evidence="5">
    <location>
        <begin position="81"/>
        <end position="98"/>
    </location>
</feature>
<dbReference type="SUPFAM" id="SSF103088">
    <property type="entry name" value="OmpA-like"/>
    <property type="match status" value="1"/>
</dbReference>
<dbReference type="InterPro" id="IPR006665">
    <property type="entry name" value="OmpA-like"/>
</dbReference>
<feature type="compositionally biased region" description="Polar residues" evidence="5">
    <location>
        <begin position="425"/>
        <end position="434"/>
    </location>
</feature>
<evidence type="ECO:0000313" key="8">
    <source>
        <dbReference type="EMBL" id="OAD91475.1"/>
    </source>
</evidence>
<dbReference type="CDD" id="cd07185">
    <property type="entry name" value="OmpA_C-like"/>
    <property type="match status" value="1"/>
</dbReference>
<evidence type="ECO:0000256" key="2">
    <source>
        <dbReference type="ARBA" id="ARBA00023136"/>
    </source>
</evidence>
<dbReference type="InterPro" id="IPR006664">
    <property type="entry name" value="OMP_bac"/>
</dbReference>
<gene>
    <name evidence="8" type="ORF">A7A78_02985</name>
</gene>
<feature type="region of interest" description="Disordered" evidence="5">
    <location>
        <begin position="65"/>
        <end position="98"/>
    </location>
</feature>
<feature type="chain" id="PRO_5008392246" evidence="6">
    <location>
        <begin position="20"/>
        <end position="445"/>
    </location>
</feature>
<keyword evidence="3" id="KW-0998">Cell outer membrane</keyword>
<evidence type="ECO:0000256" key="6">
    <source>
        <dbReference type="SAM" id="SignalP"/>
    </source>
</evidence>
<dbReference type="Gene3D" id="3.30.1330.60">
    <property type="entry name" value="OmpA-like domain"/>
    <property type="match status" value="1"/>
</dbReference>
<evidence type="ECO:0000256" key="4">
    <source>
        <dbReference type="PROSITE-ProRule" id="PRU00473"/>
    </source>
</evidence>
<keyword evidence="2 4" id="KW-0472">Membrane</keyword>
<keyword evidence="8" id="KW-0282">Flagellum</keyword>
<evidence type="ECO:0000313" key="9">
    <source>
        <dbReference type="Proteomes" id="UP000077552"/>
    </source>
</evidence>
<accession>A0A1A9LGB1</accession>
<evidence type="ECO:0000259" key="7">
    <source>
        <dbReference type="PROSITE" id="PS51123"/>
    </source>
</evidence>
<sequence>MKTVCTLLITVLFFTVALAQETVGGKVIRNTKDQTYNRGEEKASETVDKALDKVEEGIGSIFKKKDKKQKNKKNNGKDIIGSSEPTNGSSSSTSNSGSKNIKVYSKFDFVPGEKIIGFDDFSTTNLGDFPLDWNTNSSAEVVQLQGSDQKWLFMTKDGYFQPEFVSDMPDNFTLEFDVFTRYRSNNILEYQLYLASSSNPKKDLSEEYLYDYIQLKWAGCEGSSKFYVVENNEVVNQNENLNIKDFGCGNEGTEPAFVRISIWRQNSRLRIYANENKVIDIPQAFNSKQKYNVFKLGTKYMNFSETENKDEFMVSNLRYAVGAPDTRSKLINDGKLVTRGILFDVNSDVIQASSYGVLKEIASALSENPTVNISIIGHTDSDGDAASNLTLSEKRAIAVKNILASEFKIDSNRMQTAGKGETEPTDSNNTSLGKANNRRVEFIKL</sequence>
<keyword evidence="8" id="KW-0969">Cilium</keyword>
<feature type="signal peptide" evidence="6">
    <location>
        <begin position="1"/>
        <end position="19"/>
    </location>
</feature>
<dbReference type="PANTHER" id="PTHR30329">
    <property type="entry name" value="STATOR ELEMENT OF FLAGELLAR MOTOR COMPLEX"/>
    <property type="match status" value="1"/>
</dbReference>
<evidence type="ECO:0000256" key="1">
    <source>
        <dbReference type="ARBA" id="ARBA00004442"/>
    </source>
</evidence>
<comment type="subcellular location">
    <subcellularLocation>
        <location evidence="1">Cell outer membrane</location>
    </subcellularLocation>
</comment>
<organism evidence="8 9">
    <name type="scientific">Aequorivita soesokkakensis</name>
    <dbReference type="NCBI Taxonomy" id="1385699"/>
    <lineage>
        <taxon>Bacteria</taxon>
        <taxon>Pseudomonadati</taxon>
        <taxon>Bacteroidota</taxon>
        <taxon>Flavobacteriia</taxon>
        <taxon>Flavobacteriales</taxon>
        <taxon>Flavobacteriaceae</taxon>
        <taxon>Aequorivita</taxon>
    </lineage>
</organism>
<dbReference type="Pfam" id="PF00691">
    <property type="entry name" value="OmpA"/>
    <property type="match status" value="1"/>
</dbReference>
<name>A0A1A9LGB1_9FLAO</name>
<dbReference type="RefSeq" id="WP_068761649.1">
    <property type="nucleotide sequence ID" value="NZ_LXIE01000012.1"/>
</dbReference>
<dbReference type="InterPro" id="IPR036737">
    <property type="entry name" value="OmpA-like_sf"/>
</dbReference>
<dbReference type="OrthoDB" id="9800869at2"/>
<dbReference type="GO" id="GO:0009279">
    <property type="term" value="C:cell outer membrane"/>
    <property type="evidence" value="ECO:0007669"/>
    <property type="project" value="UniProtKB-SubCell"/>
</dbReference>
<feature type="region of interest" description="Disordered" evidence="5">
    <location>
        <begin position="413"/>
        <end position="436"/>
    </location>
</feature>
<dbReference type="PRINTS" id="PR01021">
    <property type="entry name" value="OMPADOMAIN"/>
</dbReference>
<feature type="domain" description="OmpA-like" evidence="7">
    <location>
        <begin position="327"/>
        <end position="445"/>
    </location>
</feature>
<dbReference type="Proteomes" id="UP000077552">
    <property type="component" value="Unassembled WGS sequence"/>
</dbReference>
<protein>
    <submittedName>
        <fullName evidence="8">Flagellar motor protein MotB</fullName>
    </submittedName>
</protein>
<keyword evidence="6" id="KW-0732">Signal</keyword>
<dbReference type="InterPro" id="IPR050330">
    <property type="entry name" value="Bact_OuterMem_StrucFunc"/>
</dbReference>
<dbReference type="PANTHER" id="PTHR30329:SF21">
    <property type="entry name" value="LIPOPROTEIN YIAD-RELATED"/>
    <property type="match status" value="1"/>
</dbReference>
<reference evidence="8 9" key="1">
    <citation type="submission" date="2016-05" db="EMBL/GenBank/DDBJ databases">
        <title>Genome sequencing of Vitellibacter soesokkakensis RSSK-12.</title>
        <authorList>
            <person name="Thevarajoo S."/>
            <person name="Selvaratnam C."/>
            <person name="Goh K.M."/>
            <person name="Chan K.-G."/>
            <person name="Chong C.S."/>
        </authorList>
    </citation>
    <scope>NUCLEOTIDE SEQUENCE [LARGE SCALE GENOMIC DNA]</scope>
    <source>
        <strain evidence="8 9">RSSK-12</strain>
    </source>
</reference>